<organism evidence="4">
    <name type="scientific">viral metagenome</name>
    <dbReference type="NCBI Taxonomy" id="1070528"/>
    <lineage>
        <taxon>unclassified sequences</taxon>
        <taxon>metagenomes</taxon>
        <taxon>organismal metagenomes</taxon>
    </lineage>
</organism>
<dbReference type="EMBL" id="MN738902">
    <property type="protein sequence ID" value="QHT30504.1"/>
    <property type="molecule type" value="Genomic_DNA"/>
</dbReference>
<dbReference type="GO" id="GO:0003677">
    <property type="term" value="F:DNA binding"/>
    <property type="evidence" value="ECO:0007669"/>
    <property type="project" value="UniProtKB-KW"/>
</dbReference>
<feature type="coiled-coil region" evidence="2">
    <location>
        <begin position="309"/>
        <end position="345"/>
    </location>
</feature>
<feature type="domain" description="Cas12f1-like TNB" evidence="3">
    <location>
        <begin position="389"/>
        <end position="453"/>
    </location>
</feature>
<dbReference type="NCBIfam" id="NF040570">
    <property type="entry name" value="guided_TnpB"/>
    <property type="match status" value="1"/>
</dbReference>
<accession>A0A6C0EMU5</accession>
<feature type="coiled-coil region" evidence="2">
    <location>
        <begin position="98"/>
        <end position="128"/>
    </location>
</feature>
<evidence type="ECO:0000313" key="4">
    <source>
        <dbReference type="EMBL" id="QHT30504.1"/>
    </source>
</evidence>
<name>A0A6C0EMU5_9ZZZZ</name>
<evidence type="ECO:0000256" key="1">
    <source>
        <dbReference type="ARBA" id="ARBA00023125"/>
    </source>
</evidence>
<keyword evidence="2" id="KW-0175">Coiled coil</keyword>
<keyword evidence="1" id="KW-0238">DNA-binding</keyword>
<proteinExistence type="predicted"/>
<dbReference type="InterPro" id="IPR010095">
    <property type="entry name" value="Cas12f1-like_TNB"/>
</dbReference>
<dbReference type="InterPro" id="IPR051491">
    <property type="entry name" value="Recombinase/Transposase-rel"/>
</dbReference>
<evidence type="ECO:0000259" key="3">
    <source>
        <dbReference type="Pfam" id="PF07282"/>
    </source>
</evidence>
<dbReference type="AlphaFoldDB" id="A0A6C0EMU5"/>
<evidence type="ECO:0000256" key="2">
    <source>
        <dbReference type="SAM" id="Coils"/>
    </source>
</evidence>
<dbReference type="PANTHER" id="PTHR36172">
    <property type="match status" value="1"/>
</dbReference>
<dbReference type="PANTHER" id="PTHR36172:SF1">
    <property type="entry name" value="RESOLVASE-RELATED"/>
    <property type="match status" value="1"/>
</dbReference>
<dbReference type="Pfam" id="PF07282">
    <property type="entry name" value="Cas12f1-like_TNB"/>
    <property type="match status" value="1"/>
</dbReference>
<sequence>MNNIKVQNKNSQKTYYQLSTSTIADKWEKENIPKLKTNKIKIKLNKEQLLIIKEWFNTCNYLYNKANEYVKHKKYKPNFMTLRDLLITNNTKKNNIVYINLDSEIKELHNKKKQIEKELNNNEELIKNKNYYIDLIKQKNKIKREKAKEIKPEKNNIVNEWELRTPKEIRAYAIDELCNAYKTAFENLKKKNILTFDIKFRKKKDCNCITIPKNFIKIKDNNMFLAPTFLGKNKKIKFYNKNKNLKIENDCKLKKINNNYYLLIPEQIKEEKKKINTDNYCGIDPGVRTFMTLFNNNKIVEYKHNHNLIKLLNKRIDELKKRRKIKNKRKLLNKLEKRKKNLIDEIHWKTITDITSFNDIIFYGNINNHDIVKNSNNTYLNRDINDLKFYLFKERLIFKSLIKNKYVILVNEAFTTKTCSCCGSRYEICKSKTYICSKCNNTMDRDINAAKNILLKGIINL</sequence>
<reference evidence="4" key="1">
    <citation type="journal article" date="2020" name="Nature">
        <title>Giant virus diversity and host interactions through global metagenomics.</title>
        <authorList>
            <person name="Schulz F."/>
            <person name="Roux S."/>
            <person name="Paez-Espino D."/>
            <person name="Jungbluth S."/>
            <person name="Walsh D.A."/>
            <person name="Denef V.J."/>
            <person name="McMahon K.D."/>
            <person name="Konstantinidis K.T."/>
            <person name="Eloe-Fadrosh E.A."/>
            <person name="Kyrpides N.C."/>
            <person name="Woyke T."/>
        </authorList>
    </citation>
    <scope>NUCLEOTIDE SEQUENCE</scope>
    <source>
        <strain evidence="4">GVMAG-M-3300009151-35</strain>
    </source>
</reference>
<protein>
    <recommendedName>
        <fullName evidence="3">Cas12f1-like TNB domain-containing protein</fullName>
    </recommendedName>
</protein>